<protein>
    <recommendedName>
        <fullName evidence="8">Peptidase M48 domain-containing protein</fullName>
    </recommendedName>
</protein>
<dbReference type="InterPro" id="IPR051156">
    <property type="entry name" value="Mito/Outer_Membr_Metalloprot"/>
</dbReference>
<keyword evidence="10" id="KW-1185">Reference proteome</keyword>
<dbReference type="EMBL" id="JXMS01000004">
    <property type="protein sequence ID" value="OBQ55648.1"/>
    <property type="molecule type" value="Genomic_DNA"/>
</dbReference>
<evidence type="ECO:0000313" key="9">
    <source>
        <dbReference type="EMBL" id="OBQ55648.1"/>
    </source>
</evidence>
<comment type="caution">
    <text evidence="9">The sequence shown here is derived from an EMBL/GenBank/DDBJ whole genome shotgun (WGS) entry which is preliminary data.</text>
</comment>
<dbReference type="SUPFAM" id="SSF48452">
    <property type="entry name" value="TPR-like"/>
    <property type="match status" value="1"/>
</dbReference>
<dbReference type="InterPro" id="IPR019734">
    <property type="entry name" value="TPR_rpt"/>
</dbReference>
<proteinExistence type="predicted"/>
<dbReference type="Pfam" id="PF01435">
    <property type="entry name" value="Peptidase_M48"/>
    <property type="match status" value="1"/>
</dbReference>
<keyword evidence="7" id="KW-0802">TPR repeat</keyword>
<dbReference type="OrthoDB" id="9810445at2"/>
<dbReference type="InterPro" id="IPR011990">
    <property type="entry name" value="TPR-like_helical_dom_sf"/>
</dbReference>
<dbReference type="Gene3D" id="1.25.40.10">
    <property type="entry name" value="Tetratricopeptide repeat domain"/>
    <property type="match status" value="1"/>
</dbReference>
<accession>A0A1B7XJE8</accession>
<evidence type="ECO:0000256" key="5">
    <source>
        <dbReference type="ARBA" id="ARBA00022833"/>
    </source>
</evidence>
<evidence type="ECO:0000256" key="4">
    <source>
        <dbReference type="ARBA" id="ARBA00022801"/>
    </source>
</evidence>
<evidence type="ECO:0000259" key="8">
    <source>
        <dbReference type="Pfam" id="PF01435"/>
    </source>
</evidence>
<reference evidence="9 10" key="1">
    <citation type="submission" date="2015-01" db="EMBL/GenBank/DDBJ databases">
        <title>Desulfovibrio sp. JC271 draft genome sequence.</title>
        <authorList>
            <person name="Shivani Y."/>
            <person name="Subhash Y."/>
            <person name="Sasikala C."/>
            <person name="Ramana C.V."/>
        </authorList>
    </citation>
    <scope>NUCLEOTIDE SEQUENCE [LARGE SCALE GENOMIC DNA]</scope>
    <source>
        <strain evidence="9 10">JC271</strain>
    </source>
</reference>
<dbReference type="AlphaFoldDB" id="A0A1B7XJE8"/>
<dbReference type="PATRIC" id="fig|1560234.3.peg.2499"/>
<keyword evidence="5" id="KW-0862">Zinc</keyword>
<gene>
    <name evidence="9" type="ORF">SP90_03160</name>
</gene>
<dbReference type="InterPro" id="IPR001915">
    <property type="entry name" value="Peptidase_M48"/>
</dbReference>
<dbReference type="CDD" id="cd07333">
    <property type="entry name" value="M48C_bepA_like"/>
    <property type="match status" value="1"/>
</dbReference>
<evidence type="ECO:0000256" key="1">
    <source>
        <dbReference type="ARBA" id="ARBA00001947"/>
    </source>
</evidence>
<dbReference type="GO" id="GO:0004222">
    <property type="term" value="F:metalloendopeptidase activity"/>
    <property type="evidence" value="ECO:0007669"/>
    <property type="project" value="InterPro"/>
</dbReference>
<dbReference type="GO" id="GO:0051603">
    <property type="term" value="P:proteolysis involved in protein catabolic process"/>
    <property type="evidence" value="ECO:0007669"/>
    <property type="project" value="TreeGrafter"/>
</dbReference>
<dbReference type="PANTHER" id="PTHR22726:SF1">
    <property type="entry name" value="METALLOENDOPEPTIDASE OMA1, MITOCHONDRIAL"/>
    <property type="match status" value="1"/>
</dbReference>
<dbReference type="GO" id="GO:0046872">
    <property type="term" value="F:metal ion binding"/>
    <property type="evidence" value="ECO:0007669"/>
    <property type="project" value="UniProtKB-KW"/>
</dbReference>
<dbReference type="Gene3D" id="3.30.2010.10">
    <property type="entry name" value="Metalloproteases ('zincins'), catalytic domain"/>
    <property type="match status" value="1"/>
</dbReference>
<dbReference type="Proteomes" id="UP000091979">
    <property type="component" value="Unassembled WGS sequence"/>
</dbReference>
<evidence type="ECO:0000256" key="2">
    <source>
        <dbReference type="ARBA" id="ARBA00022670"/>
    </source>
</evidence>
<sequence>MKKALQHHHTTRTLPFWKNLLCAFVAVLIVLLPPVHLAKANILDTFGDFGVKDEVELGKKFSVLVKSKMPIIEDPEVTSYVSGVLDRLKENMPPQPFPFEINVLVDNTLNAFAVPGGYVFVNTGMLLELEHEAELAGVLAHELAHVTQRHIAKRIEQSQKVQLMSLVGMLAGAVLGATTNSGSEISSGLITGSMAASQAALLNYSRDDEREADHMGLIYLTDAGYNPIGLATSFAKIRRRKWESGSNMPAYMSTHPAVEERQDYLADRVASLPQEIQNRPDDDTRFKRVQVLVRAQYTDPNLALAYFAKQKKTPLVLMGQGIAASRVNKVKQAAAYFDEALKGDPKDYLILREAGKFHYTKGDTTKAITLLQKAAVKNPEDLMTLFFYARLLNDKGDSKSAATYYQKILKTLPEDSEVHFFYGKMLGQSGDEFSGHLHLAYSALYRNDKKKTAYHIKKAEALATNQKQTSAIELIKKQRDERAAYWK</sequence>
<evidence type="ECO:0000256" key="3">
    <source>
        <dbReference type="ARBA" id="ARBA00022723"/>
    </source>
</evidence>
<dbReference type="GO" id="GO:0016020">
    <property type="term" value="C:membrane"/>
    <property type="evidence" value="ECO:0007669"/>
    <property type="project" value="TreeGrafter"/>
</dbReference>
<feature type="domain" description="Peptidase M48" evidence="8">
    <location>
        <begin position="76"/>
        <end position="265"/>
    </location>
</feature>
<keyword evidence="2" id="KW-0645">Protease</keyword>
<keyword evidence="3" id="KW-0479">Metal-binding</keyword>
<evidence type="ECO:0000313" key="10">
    <source>
        <dbReference type="Proteomes" id="UP000091979"/>
    </source>
</evidence>
<dbReference type="SMART" id="SM00028">
    <property type="entry name" value="TPR"/>
    <property type="match status" value="4"/>
</dbReference>
<dbReference type="PANTHER" id="PTHR22726">
    <property type="entry name" value="METALLOENDOPEPTIDASE OMA1"/>
    <property type="match status" value="1"/>
</dbReference>
<dbReference type="STRING" id="1560234.SP90_03160"/>
<name>A0A1B7XJE8_9BACT</name>
<feature type="repeat" description="TPR" evidence="7">
    <location>
        <begin position="314"/>
        <end position="347"/>
    </location>
</feature>
<evidence type="ECO:0000256" key="7">
    <source>
        <dbReference type="PROSITE-ProRule" id="PRU00339"/>
    </source>
</evidence>
<dbReference type="RefSeq" id="WP_066852493.1">
    <property type="nucleotide sequence ID" value="NZ_JXMS01000004.1"/>
</dbReference>
<evidence type="ECO:0000256" key="6">
    <source>
        <dbReference type="ARBA" id="ARBA00023049"/>
    </source>
</evidence>
<organism evidence="9 10">
    <name type="scientific">Halodesulfovibrio spirochaetisodalis</name>
    <dbReference type="NCBI Taxonomy" id="1560234"/>
    <lineage>
        <taxon>Bacteria</taxon>
        <taxon>Pseudomonadati</taxon>
        <taxon>Thermodesulfobacteriota</taxon>
        <taxon>Desulfovibrionia</taxon>
        <taxon>Desulfovibrionales</taxon>
        <taxon>Desulfovibrionaceae</taxon>
        <taxon>Halodesulfovibrio</taxon>
    </lineage>
</organism>
<dbReference type="PROSITE" id="PS50005">
    <property type="entry name" value="TPR"/>
    <property type="match status" value="1"/>
</dbReference>
<keyword evidence="4" id="KW-0378">Hydrolase</keyword>
<dbReference type="Pfam" id="PF13432">
    <property type="entry name" value="TPR_16"/>
    <property type="match status" value="1"/>
</dbReference>
<comment type="cofactor">
    <cofactor evidence="1">
        <name>Zn(2+)</name>
        <dbReference type="ChEBI" id="CHEBI:29105"/>
    </cofactor>
</comment>
<keyword evidence="6" id="KW-0482">Metalloprotease</keyword>